<evidence type="ECO:0000313" key="3">
    <source>
        <dbReference type="Proteomes" id="UP000029223"/>
    </source>
</evidence>
<dbReference type="EMBL" id="BBMS01000081">
    <property type="protein sequence ID" value="GAL30027.1"/>
    <property type="molecule type" value="Genomic_DNA"/>
</dbReference>
<dbReference type="Proteomes" id="UP000029223">
    <property type="component" value="Unassembled WGS sequence"/>
</dbReference>
<feature type="domain" description="Adenylate cyclase class-I N-terminal" evidence="1">
    <location>
        <begin position="5"/>
        <end position="57"/>
    </location>
</feature>
<dbReference type="InterPro" id="IPR024685">
    <property type="entry name" value="Adenylate_cyclase_1_N"/>
</dbReference>
<proteinExistence type="predicted"/>
<accession>A0ABQ0JMN3</accession>
<dbReference type="PANTHER" id="PTHR38760:SF1">
    <property type="entry name" value="ADENYLATE CYCLASE"/>
    <property type="match status" value="1"/>
</dbReference>
<organism evidence="2 3">
    <name type="scientific">Vibrio variabilis</name>
    <dbReference type="NCBI Taxonomy" id="990271"/>
    <lineage>
        <taxon>Bacteria</taxon>
        <taxon>Pseudomonadati</taxon>
        <taxon>Pseudomonadota</taxon>
        <taxon>Gammaproteobacteria</taxon>
        <taxon>Vibrionales</taxon>
        <taxon>Vibrionaceae</taxon>
        <taxon>Vibrio</taxon>
    </lineage>
</organism>
<reference evidence="3" key="1">
    <citation type="submission" date="2014-09" db="EMBL/GenBank/DDBJ databases">
        <title>Vibrio variabilis JCM 19239. (C206) whole genome shotgun sequence.</title>
        <authorList>
            <person name="Sawabe T."/>
            <person name="Meirelles P."/>
            <person name="Nakanishi M."/>
            <person name="Sayaka M."/>
            <person name="Hattori M."/>
            <person name="Ohkuma M."/>
        </authorList>
    </citation>
    <scope>NUCLEOTIDE SEQUENCE [LARGE SCALE GENOMIC DNA]</scope>
    <source>
        <strain evidence="3">JCM 19239</strain>
    </source>
</reference>
<protein>
    <submittedName>
        <fullName evidence="2">Adenylate cyclase</fullName>
        <ecNumber evidence="2">4.6.1.1</ecNumber>
    </submittedName>
</protein>
<keyword evidence="2" id="KW-0456">Lyase</keyword>
<dbReference type="InterPro" id="IPR000274">
    <property type="entry name" value="Adenylate_cyclase_1"/>
</dbReference>
<name>A0ABQ0JMN3_9VIBR</name>
<dbReference type="Pfam" id="PF12633">
    <property type="entry name" value="Adenyl_cycl_N"/>
    <property type="match status" value="1"/>
</dbReference>
<keyword evidence="3" id="KW-1185">Reference proteome</keyword>
<dbReference type="GO" id="GO:0004016">
    <property type="term" value="F:adenylate cyclase activity"/>
    <property type="evidence" value="ECO:0007669"/>
    <property type="project" value="UniProtKB-EC"/>
</dbReference>
<comment type="caution">
    <text evidence="2">The sequence shown here is derived from an EMBL/GenBank/DDBJ whole genome shotgun (WGS) entry which is preliminary data.</text>
</comment>
<dbReference type="PANTHER" id="PTHR38760">
    <property type="entry name" value="ADENYLATE CYCLASE"/>
    <property type="match status" value="1"/>
</dbReference>
<evidence type="ECO:0000259" key="1">
    <source>
        <dbReference type="Pfam" id="PF12633"/>
    </source>
</evidence>
<sequence length="78" mass="8962">MQAYTQTLIQRLDTLNQQRIERALALMDLQGQRVFQLIPALFHFNHPIIPGFYEAESHVVCLALKRMLYSSSSLTTSP</sequence>
<gene>
    <name evidence="2" type="ORF">JCM19239_6875</name>
</gene>
<dbReference type="EC" id="4.6.1.1" evidence="2"/>
<evidence type="ECO:0000313" key="2">
    <source>
        <dbReference type="EMBL" id="GAL30027.1"/>
    </source>
</evidence>